<reference evidence="3" key="1">
    <citation type="journal article" date="2020" name="Stud. Mycol.">
        <title>101 Dothideomycetes genomes: A test case for predicting lifestyles and emergence of pathogens.</title>
        <authorList>
            <person name="Haridas S."/>
            <person name="Albert R."/>
            <person name="Binder M."/>
            <person name="Bloem J."/>
            <person name="LaButti K."/>
            <person name="Salamov A."/>
            <person name="Andreopoulos B."/>
            <person name="Baker S."/>
            <person name="Barry K."/>
            <person name="Bills G."/>
            <person name="Bluhm B."/>
            <person name="Cannon C."/>
            <person name="Castanera R."/>
            <person name="Culley D."/>
            <person name="Daum C."/>
            <person name="Ezra D."/>
            <person name="Gonzalez J."/>
            <person name="Henrissat B."/>
            <person name="Kuo A."/>
            <person name="Liang C."/>
            <person name="Lipzen A."/>
            <person name="Lutzoni F."/>
            <person name="Magnuson J."/>
            <person name="Mondo S."/>
            <person name="Nolan M."/>
            <person name="Ohm R."/>
            <person name="Pangilinan J."/>
            <person name="Park H.-J."/>
            <person name="Ramirez L."/>
            <person name="Alfaro M."/>
            <person name="Sun H."/>
            <person name="Tritt A."/>
            <person name="Yoshinaga Y."/>
            <person name="Zwiers L.-H."/>
            <person name="Turgeon B."/>
            <person name="Goodwin S."/>
            <person name="Spatafora J."/>
            <person name="Crous P."/>
            <person name="Grigoriev I."/>
        </authorList>
    </citation>
    <scope>NUCLEOTIDE SEQUENCE [LARGE SCALE GENOMIC DNA]</scope>
    <source>
        <strain evidence="3">CBS 304.66</strain>
    </source>
</reference>
<name>A0A9P4TRM4_9PLEO</name>
<comment type="caution">
    <text evidence="2">The sequence shown here is derived from an EMBL/GenBank/DDBJ whole genome shotgun (WGS) entry which is preliminary data.</text>
</comment>
<dbReference type="Proteomes" id="UP000800093">
    <property type="component" value="Unassembled WGS sequence"/>
</dbReference>
<organism evidence="2 3">
    <name type="scientific">Lojkania enalia</name>
    <dbReference type="NCBI Taxonomy" id="147567"/>
    <lineage>
        <taxon>Eukaryota</taxon>
        <taxon>Fungi</taxon>
        <taxon>Dikarya</taxon>
        <taxon>Ascomycota</taxon>
        <taxon>Pezizomycotina</taxon>
        <taxon>Dothideomycetes</taxon>
        <taxon>Pleosporomycetidae</taxon>
        <taxon>Pleosporales</taxon>
        <taxon>Pleosporales incertae sedis</taxon>
        <taxon>Lojkania</taxon>
    </lineage>
</organism>
<evidence type="ECO:0000313" key="3">
    <source>
        <dbReference type="Proteomes" id="UP000800093"/>
    </source>
</evidence>
<evidence type="ECO:0000256" key="1">
    <source>
        <dbReference type="SAM" id="MobiDB-lite"/>
    </source>
</evidence>
<proteinExistence type="predicted"/>
<dbReference type="InterPro" id="IPR034444">
    <property type="entry name" value="Nuo17.8"/>
</dbReference>
<evidence type="ECO:0000313" key="2">
    <source>
        <dbReference type="EMBL" id="KAF2270490.1"/>
    </source>
</evidence>
<dbReference type="PANTHER" id="PTHR42100">
    <property type="entry name" value="OXIDOREDUCTASE 178 KDA SUBUNIT, PUTATIVE (AFU_ORTHOLOGUE AFUA_8G04320)-RELATED"/>
    <property type="match status" value="1"/>
</dbReference>
<feature type="non-terminal residue" evidence="2">
    <location>
        <position position="152"/>
    </location>
</feature>
<feature type="compositionally biased region" description="Polar residues" evidence="1">
    <location>
        <begin position="1"/>
        <end position="10"/>
    </location>
</feature>
<dbReference type="GO" id="GO:0005739">
    <property type="term" value="C:mitochondrion"/>
    <property type="evidence" value="ECO:0007669"/>
    <property type="project" value="InterPro"/>
</dbReference>
<feature type="region of interest" description="Disordered" evidence="1">
    <location>
        <begin position="1"/>
        <end position="33"/>
    </location>
</feature>
<accession>A0A9P4TRM4</accession>
<sequence length="152" mass="17538">MQSLRRTVVSTARKGRTTLPRQPRRYAHDEHHHAQPVNESFGKGFWIPIALIPLGYGLYQVSRYADNEKPLLTRVIDKYTELQEQRALRNDLHVQMIEQAGADRVLFNNTRPQEFIDLRFPEIMSAGSPYNVPAGSQANISHVIAKYRKEQI</sequence>
<keyword evidence="3" id="KW-1185">Reference proteome</keyword>
<dbReference type="EMBL" id="ML986579">
    <property type="protein sequence ID" value="KAF2270490.1"/>
    <property type="molecule type" value="Genomic_DNA"/>
</dbReference>
<gene>
    <name evidence="2" type="ORF">CC78DRAFT_528249</name>
</gene>
<dbReference type="AlphaFoldDB" id="A0A9P4TRM4"/>
<dbReference type="PANTHER" id="PTHR42100:SF1">
    <property type="entry name" value="OXIDOREDUCTASE 178 KDA SUBUNIT, PUTATIVE (AFU_ORTHOLOGUE AFUA_8G04320)-RELATED"/>
    <property type="match status" value="1"/>
</dbReference>
<protein>
    <submittedName>
        <fullName evidence="2">NADH:ubiquinone oxidoreductase 17.8kD subunit</fullName>
    </submittedName>
</protein>
<dbReference type="OrthoDB" id="2120038at2759"/>